<proteinExistence type="inferred from homology"/>
<dbReference type="GO" id="GO:0005634">
    <property type="term" value="C:nucleus"/>
    <property type="evidence" value="ECO:0007669"/>
    <property type="project" value="UniProtKB-SubCell"/>
</dbReference>
<accession>A0A1I7SSA1</accession>
<feature type="compositionally biased region" description="Polar residues" evidence="6">
    <location>
        <begin position="192"/>
        <end position="207"/>
    </location>
</feature>
<keyword evidence="4" id="KW-0539">Nucleus</keyword>
<reference evidence="9" key="1">
    <citation type="submission" date="2016-11" db="UniProtKB">
        <authorList>
            <consortium name="WormBaseParasite"/>
        </authorList>
    </citation>
    <scope>IDENTIFICATION</scope>
</reference>
<dbReference type="Proteomes" id="UP000095284">
    <property type="component" value="Unplaced"/>
</dbReference>
<comment type="similarity">
    <text evidence="2">Belongs to the CDI family.</text>
</comment>
<dbReference type="AlphaFoldDB" id="A0A1I7SSA1"/>
<evidence type="ECO:0000256" key="6">
    <source>
        <dbReference type="SAM" id="MobiDB-lite"/>
    </source>
</evidence>
<evidence type="ECO:0000256" key="5">
    <source>
        <dbReference type="ARBA" id="ARBA00023306"/>
    </source>
</evidence>
<evidence type="ECO:0000256" key="1">
    <source>
        <dbReference type="ARBA" id="ARBA00004123"/>
    </source>
</evidence>
<feature type="region of interest" description="Disordered" evidence="6">
    <location>
        <begin position="166"/>
        <end position="239"/>
    </location>
</feature>
<name>A0A1I7SSA1_BURXY</name>
<organism evidence="8 9">
    <name type="scientific">Bursaphelenchus xylophilus</name>
    <name type="common">Pinewood nematode worm</name>
    <name type="synonym">Aphelenchoides xylophilus</name>
    <dbReference type="NCBI Taxonomy" id="6326"/>
    <lineage>
        <taxon>Eukaryota</taxon>
        <taxon>Metazoa</taxon>
        <taxon>Ecdysozoa</taxon>
        <taxon>Nematoda</taxon>
        <taxon>Chromadorea</taxon>
        <taxon>Rhabditida</taxon>
        <taxon>Tylenchina</taxon>
        <taxon>Tylenchomorpha</taxon>
        <taxon>Aphelenchoidea</taxon>
        <taxon>Aphelenchoididae</taxon>
        <taxon>Bursaphelenchus</taxon>
    </lineage>
</organism>
<dbReference type="PANTHER" id="PTHR10265:SF45">
    <property type="entry name" value="DACAPO"/>
    <property type="match status" value="1"/>
</dbReference>
<dbReference type="InterPro" id="IPR044898">
    <property type="entry name" value="CDI_dom_sf"/>
</dbReference>
<comment type="subcellular location">
    <subcellularLocation>
        <location evidence="1">Nucleus</location>
    </subcellularLocation>
</comment>
<feature type="domain" description="Cyclin-dependent kinase inhibitor" evidence="7">
    <location>
        <begin position="103"/>
        <end position="142"/>
    </location>
</feature>
<keyword evidence="5" id="KW-0131">Cell cycle</keyword>
<dbReference type="PANTHER" id="PTHR10265">
    <property type="entry name" value="CYCLIN-DEPENDENT KINASE INHIBITOR 1"/>
    <property type="match status" value="1"/>
</dbReference>
<protein>
    <submittedName>
        <fullName evidence="9">CDI domain-containing protein</fullName>
    </submittedName>
</protein>
<dbReference type="Pfam" id="PF02234">
    <property type="entry name" value="CDI"/>
    <property type="match status" value="1"/>
</dbReference>
<dbReference type="GO" id="GO:0051726">
    <property type="term" value="P:regulation of cell cycle"/>
    <property type="evidence" value="ECO:0007669"/>
    <property type="project" value="InterPro"/>
</dbReference>
<dbReference type="InterPro" id="IPR003175">
    <property type="entry name" value="CDI_dom"/>
</dbReference>
<dbReference type="GO" id="GO:0004861">
    <property type="term" value="F:cyclin-dependent protein serine/threonine kinase inhibitor activity"/>
    <property type="evidence" value="ECO:0007669"/>
    <property type="project" value="InterPro"/>
</dbReference>
<evidence type="ECO:0000256" key="4">
    <source>
        <dbReference type="ARBA" id="ARBA00023242"/>
    </source>
</evidence>
<evidence type="ECO:0000259" key="7">
    <source>
        <dbReference type="Pfam" id="PF02234"/>
    </source>
</evidence>
<evidence type="ECO:0000256" key="2">
    <source>
        <dbReference type="ARBA" id="ARBA00006726"/>
    </source>
</evidence>
<feature type="compositionally biased region" description="Basic and acidic residues" evidence="6">
    <location>
        <begin position="219"/>
        <end position="229"/>
    </location>
</feature>
<dbReference type="WBParaSite" id="BXY_1591800.1">
    <property type="protein sequence ID" value="BXY_1591800.1"/>
    <property type="gene ID" value="BXY_1591800"/>
</dbReference>
<keyword evidence="3" id="KW-0649">Protein kinase inhibitor</keyword>
<evidence type="ECO:0000313" key="8">
    <source>
        <dbReference type="Proteomes" id="UP000095284"/>
    </source>
</evidence>
<evidence type="ECO:0000256" key="3">
    <source>
        <dbReference type="ARBA" id="ARBA00023013"/>
    </source>
</evidence>
<evidence type="ECO:0000313" key="9">
    <source>
        <dbReference type="WBParaSite" id="BXY_1591800.1"/>
    </source>
</evidence>
<sequence>MMYESRVIWYPAVPISGHSPGMTGYFPCCSDTPRLGHNCRLKVLFDGCKWGKHLCLYSNSSLLDPKCKFFLVGKMKPKSPTKEKTVGVKFSMKLRNRQVRRVLFGVPDPKETDEWLNKMAHNRAEKAKERWQFDFERERPCSSENGGHGAEIEYESVPEDEVPAFYRSRPARDSVPAHLRTPSKRKRDRSMSLESTEIKNSTTQLQQEVAIKSPRKVNLSKDFKVKKESNYTTPKKPRH</sequence>
<dbReference type="Gene3D" id="4.10.365.10">
    <property type="entry name" value="p27"/>
    <property type="match status" value="1"/>
</dbReference>